<evidence type="ECO:0000256" key="1">
    <source>
        <dbReference type="SAM" id="MobiDB-lite"/>
    </source>
</evidence>
<sequence>MDHIPLFPFDVDTPRYLPAYDETIVPYSLRLPTYRSSYIRRFHPYARYITPAIEDYHTDGFYRDSDEELLDLSIIVQRVDPPPENPEVPKNDLRAAIIGPSGRARELPEVNEAQVNNIDPDEEDNAEPEEEPEEDLEEGESLEAIGDIVRVVCFSSRFSCSRNNFSFIGRTYRSYGVFAL</sequence>
<accession>A0A0C2WY15</accession>
<dbReference type="Proteomes" id="UP000054549">
    <property type="component" value="Unassembled WGS sequence"/>
</dbReference>
<organism evidence="2 3">
    <name type="scientific">Amanita muscaria (strain Koide BX008)</name>
    <dbReference type="NCBI Taxonomy" id="946122"/>
    <lineage>
        <taxon>Eukaryota</taxon>
        <taxon>Fungi</taxon>
        <taxon>Dikarya</taxon>
        <taxon>Basidiomycota</taxon>
        <taxon>Agaricomycotina</taxon>
        <taxon>Agaricomycetes</taxon>
        <taxon>Agaricomycetidae</taxon>
        <taxon>Agaricales</taxon>
        <taxon>Pluteineae</taxon>
        <taxon>Amanitaceae</taxon>
        <taxon>Amanita</taxon>
    </lineage>
</organism>
<name>A0A0C2WY15_AMAMK</name>
<feature type="region of interest" description="Disordered" evidence="1">
    <location>
        <begin position="106"/>
        <end position="141"/>
    </location>
</feature>
<dbReference type="AlphaFoldDB" id="A0A0C2WY15"/>
<dbReference type="EMBL" id="KN818286">
    <property type="protein sequence ID" value="KIL61288.1"/>
    <property type="molecule type" value="Genomic_DNA"/>
</dbReference>
<keyword evidence="3" id="KW-1185">Reference proteome</keyword>
<proteinExistence type="predicted"/>
<dbReference type="InParanoid" id="A0A0C2WY15"/>
<dbReference type="OrthoDB" id="3034286at2759"/>
<protein>
    <submittedName>
        <fullName evidence="2">Uncharacterized protein</fullName>
    </submittedName>
</protein>
<evidence type="ECO:0000313" key="3">
    <source>
        <dbReference type="Proteomes" id="UP000054549"/>
    </source>
</evidence>
<dbReference type="HOGENOM" id="CLU_1495803_0_0_1"/>
<evidence type="ECO:0000313" key="2">
    <source>
        <dbReference type="EMBL" id="KIL61288.1"/>
    </source>
</evidence>
<feature type="compositionally biased region" description="Acidic residues" evidence="1">
    <location>
        <begin position="119"/>
        <end position="141"/>
    </location>
</feature>
<reference evidence="2 3" key="1">
    <citation type="submission" date="2014-04" db="EMBL/GenBank/DDBJ databases">
        <title>Evolutionary Origins and Diversification of the Mycorrhizal Mutualists.</title>
        <authorList>
            <consortium name="DOE Joint Genome Institute"/>
            <consortium name="Mycorrhizal Genomics Consortium"/>
            <person name="Kohler A."/>
            <person name="Kuo A."/>
            <person name="Nagy L.G."/>
            <person name="Floudas D."/>
            <person name="Copeland A."/>
            <person name="Barry K.W."/>
            <person name="Cichocki N."/>
            <person name="Veneault-Fourrey C."/>
            <person name="LaButti K."/>
            <person name="Lindquist E.A."/>
            <person name="Lipzen A."/>
            <person name="Lundell T."/>
            <person name="Morin E."/>
            <person name="Murat C."/>
            <person name="Riley R."/>
            <person name="Ohm R."/>
            <person name="Sun H."/>
            <person name="Tunlid A."/>
            <person name="Henrissat B."/>
            <person name="Grigoriev I.V."/>
            <person name="Hibbett D.S."/>
            <person name="Martin F."/>
        </authorList>
    </citation>
    <scope>NUCLEOTIDE SEQUENCE [LARGE SCALE GENOMIC DNA]</scope>
    <source>
        <strain evidence="2 3">Koide BX008</strain>
    </source>
</reference>
<gene>
    <name evidence="2" type="ORF">M378DRAFT_167099</name>
</gene>